<name>A0A2U1ASX4_9BACT</name>
<dbReference type="AlphaFoldDB" id="A0A2U1ASX4"/>
<accession>A0A2U1ASX4</accession>
<proteinExistence type="predicted"/>
<evidence type="ECO:0000313" key="1">
    <source>
        <dbReference type="EMBL" id="PVY39525.1"/>
    </source>
</evidence>
<sequence length="70" mass="7583">MNLTRRARCWAIGLTMAAGSLMGYGAEQLNFRSSPMTAGKASLSENGYIVSRELGGANFSPELRYPVQLI</sequence>
<dbReference type="EMBL" id="QEKH01000020">
    <property type="protein sequence ID" value="PVY39525.1"/>
    <property type="molecule type" value="Genomic_DNA"/>
</dbReference>
<protein>
    <submittedName>
        <fullName evidence="1">Uncharacterized protein</fullName>
    </submittedName>
</protein>
<dbReference type="Proteomes" id="UP000245959">
    <property type="component" value="Unassembled WGS sequence"/>
</dbReference>
<organism evidence="1 3">
    <name type="scientific">Victivallis vadensis</name>
    <dbReference type="NCBI Taxonomy" id="172901"/>
    <lineage>
        <taxon>Bacteria</taxon>
        <taxon>Pseudomonadati</taxon>
        <taxon>Lentisphaerota</taxon>
        <taxon>Lentisphaeria</taxon>
        <taxon>Victivallales</taxon>
        <taxon>Victivallaceae</taxon>
        <taxon>Victivallis</taxon>
    </lineage>
</organism>
<dbReference type="RefSeq" id="WP_133245188.1">
    <property type="nucleotide sequence ID" value="NZ_QEKH01000020.1"/>
</dbReference>
<reference evidence="1 3" key="1">
    <citation type="submission" date="2018-04" db="EMBL/GenBank/DDBJ databases">
        <title>Genomic Encyclopedia of Type Strains, Phase IV (KMG-IV): sequencing the most valuable type-strain genomes for metagenomic binning, comparative biology and taxonomic classification.</title>
        <authorList>
            <person name="Goeker M."/>
        </authorList>
    </citation>
    <scope>NUCLEOTIDE SEQUENCE [LARGE SCALE GENOMIC DNA]</scope>
    <source>
        <strain evidence="1 3">DSM 14823</strain>
    </source>
</reference>
<dbReference type="EMBL" id="QEKH01000020">
    <property type="protein sequence ID" value="PVY39602.1"/>
    <property type="molecule type" value="Genomic_DNA"/>
</dbReference>
<feature type="non-terminal residue" evidence="1">
    <location>
        <position position="70"/>
    </location>
</feature>
<comment type="caution">
    <text evidence="1">The sequence shown here is derived from an EMBL/GenBank/DDBJ whole genome shotgun (WGS) entry which is preliminary data.</text>
</comment>
<evidence type="ECO:0000313" key="3">
    <source>
        <dbReference type="Proteomes" id="UP000245959"/>
    </source>
</evidence>
<evidence type="ECO:0000313" key="2">
    <source>
        <dbReference type="EMBL" id="PVY39602.1"/>
    </source>
</evidence>
<keyword evidence="3" id="KW-1185">Reference proteome</keyword>
<dbReference type="GeneID" id="78297461"/>
<gene>
    <name evidence="1" type="ORF">C8D82_1201</name>
    <name evidence="2" type="ORF">C8D82_12079</name>
</gene>